<name>A0A173LN77_9ACTN</name>
<dbReference type="SUPFAM" id="SSF53597">
    <property type="entry name" value="Dihydrofolate reductase-like"/>
    <property type="match status" value="1"/>
</dbReference>
<dbReference type="GO" id="GO:0046654">
    <property type="term" value="P:tetrahydrofolate biosynthetic process"/>
    <property type="evidence" value="ECO:0007669"/>
    <property type="project" value="UniProtKB-UniPathway"/>
</dbReference>
<dbReference type="EMBL" id="CP015961">
    <property type="protein sequence ID" value="ANI93088.1"/>
    <property type="molecule type" value="Genomic_DNA"/>
</dbReference>
<dbReference type="GO" id="GO:0046452">
    <property type="term" value="P:dihydrofolate metabolic process"/>
    <property type="evidence" value="ECO:0007669"/>
    <property type="project" value="TreeGrafter"/>
</dbReference>
<dbReference type="CDD" id="cd00209">
    <property type="entry name" value="DHFR"/>
    <property type="match status" value="1"/>
</dbReference>
<dbReference type="GO" id="GO:0050661">
    <property type="term" value="F:NADP binding"/>
    <property type="evidence" value="ECO:0007669"/>
    <property type="project" value="InterPro"/>
</dbReference>
<dbReference type="KEGG" id="dtm:BJL86_2324"/>
<dbReference type="PROSITE" id="PS00075">
    <property type="entry name" value="DHFR_1"/>
    <property type="match status" value="1"/>
</dbReference>
<comment type="pathway">
    <text evidence="1">Cofactor biosynthesis; tetrahydrofolate biosynthesis; 5,6,7,8-tetrahydrofolate from 7,8-dihydrofolate: step 1/1.</text>
</comment>
<dbReference type="InterPro" id="IPR001796">
    <property type="entry name" value="DHFR_dom"/>
</dbReference>
<dbReference type="PROSITE" id="PS51330">
    <property type="entry name" value="DHFR_2"/>
    <property type="match status" value="1"/>
</dbReference>
<evidence type="ECO:0000256" key="5">
    <source>
        <dbReference type="ARBA" id="ARBA00022857"/>
    </source>
</evidence>
<dbReference type="InterPro" id="IPR012259">
    <property type="entry name" value="DHFR"/>
</dbReference>
<dbReference type="PRINTS" id="PR00070">
    <property type="entry name" value="DHFR"/>
</dbReference>
<sequence>MSGSPSEDSSAPHLRMVWAQARDRVIGTGDGMPWHVPEDMKHFVQVTRGNTVLMGRATWESLTPKFRPLPGRRNIVLSRDPDFTPEGAEVARTLDEAVDMVGEGADVLGGGSIYAALHDMASEAIVTEFDADAIGAVRAPELSPAQWRAAETSEWETSESGHIDGWDGPVRYRFIRYERIENQTPMVD</sequence>
<dbReference type="RefSeq" id="WP_067472734.1">
    <property type="nucleotide sequence ID" value="NZ_CP015961.1"/>
</dbReference>
<evidence type="ECO:0000256" key="1">
    <source>
        <dbReference type="ARBA" id="ARBA00004903"/>
    </source>
</evidence>
<dbReference type="GO" id="GO:0046655">
    <property type="term" value="P:folic acid metabolic process"/>
    <property type="evidence" value="ECO:0007669"/>
    <property type="project" value="TreeGrafter"/>
</dbReference>
<gene>
    <name evidence="9" type="ORF">BJL86_2324</name>
</gene>
<evidence type="ECO:0000256" key="6">
    <source>
        <dbReference type="ARBA" id="ARBA00023002"/>
    </source>
</evidence>
<dbReference type="STRING" id="499555.BJL86_2324"/>
<evidence type="ECO:0000313" key="10">
    <source>
        <dbReference type="Proteomes" id="UP000186104"/>
    </source>
</evidence>
<dbReference type="InterPro" id="IPR024072">
    <property type="entry name" value="DHFR-like_dom_sf"/>
</dbReference>
<dbReference type="UniPathway" id="UPA00077">
    <property type="reaction ID" value="UER00158"/>
</dbReference>
<keyword evidence="5" id="KW-0521">NADP</keyword>
<feature type="domain" description="DHFR" evidence="8">
    <location>
        <begin position="13"/>
        <end position="179"/>
    </location>
</feature>
<dbReference type="GO" id="GO:0006730">
    <property type="term" value="P:one-carbon metabolic process"/>
    <property type="evidence" value="ECO:0007669"/>
    <property type="project" value="UniProtKB-KW"/>
</dbReference>
<evidence type="ECO:0000256" key="3">
    <source>
        <dbReference type="ARBA" id="ARBA00012856"/>
    </source>
</evidence>
<keyword evidence="6" id="KW-0560">Oxidoreductase</keyword>
<dbReference type="Proteomes" id="UP000186104">
    <property type="component" value="Chromosome"/>
</dbReference>
<evidence type="ECO:0000256" key="7">
    <source>
        <dbReference type="RuleBase" id="RU004474"/>
    </source>
</evidence>
<proteinExistence type="inferred from homology"/>
<evidence type="ECO:0000256" key="2">
    <source>
        <dbReference type="ARBA" id="ARBA00009539"/>
    </source>
</evidence>
<dbReference type="InterPro" id="IPR017925">
    <property type="entry name" value="DHFR_CS"/>
</dbReference>
<evidence type="ECO:0000259" key="8">
    <source>
        <dbReference type="PROSITE" id="PS51330"/>
    </source>
</evidence>
<organism evidence="9 10">
    <name type="scientific">Dietzia timorensis</name>
    <dbReference type="NCBI Taxonomy" id="499555"/>
    <lineage>
        <taxon>Bacteria</taxon>
        <taxon>Bacillati</taxon>
        <taxon>Actinomycetota</taxon>
        <taxon>Actinomycetes</taxon>
        <taxon>Mycobacteriales</taxon>
        <taxon>Dietziaceae</taxon>
        <taxon>Dietzia</taxon>
    </lineage>
</organism>
<dbReference type="Gene3D" id="3.40.430.10">
    <property type="entry name" value="Dihydrofolate Reductase, subunit A"/>
    <property type="match status" value="1"/>
</dbReference>
<dbReference type="PANTHER" id="PTHR48069">
    <property type="entry name" value="DIHYDROFOLATE REDUCTASE"/>
    <property type="match status" value="1"/>
</dbReference>
<dbReference type="GO" id="GO:0005829">
    <property type="term" value="C:cytosol"/>
    <property type="evidence" value="ECO:0007669"/>
    <property type="project" value="TreeGrafter"/>
</dbReference>
<reference evidence="9 10" key="1">
    <citation type="submission" date="2016-06" db="EMBL/GenBank/DDBJ databases">
        <title>Complete genome sequence of a saline-alkali tolerant type strain Dietzia timorensis ID05-A0528T.</title>
        <authorList>
            <person name="Wu X."/>
        </authorList>
    </citation>
    <scope>NUCLEOTIDE SEQUENCE [LARGE SCALE GENOMIC DNA]</scope>
    <source>
        <strain evidence="9 10">ID05-A0528</strain>
    </source>
</reference>
<accession>A0A173LN77</accession>
<keyword evidence="4" id="KW-0554">One-carbon metabolism</keyword>
<keyword evidence="10" id="KW-1185">Reference proteome</keyword>
<dbReference type="PANTHER" id="PTHR48069:SF3">
    <property type="entry name" value="DIHYDROFOLATE REDUCTASE"/>
    <property type="match status" value="1"/>
</dbReference>
<protein>
    <recommendedName>
        <fullName evidence="3">dihydrofolate reductase</fullName>
        <ecNumber evidence="3">1.5.1.3</ecNumber>
    </recommendedName>
</protein>
<comment type="similarity">
    <text evidence="2 7">Belongs to the dihydrofolate reductase family.</text>
</comment>
<evidence type="ECO:0000256" key="4">
    <source>
        <dbReference type="ARBA" id="ARBA00022563"/>
    </source>
</evidence>
<dbReference type="Pfam" id="PF00186">
    <property type="entry name" value="DHFR_1"/>
    <property type="match status" value="1"/>
</dbReference>
<dbReference type="EC" id="1.5.1.3" evidence="3"/>
<dbReference type="GO" id="GO:0004146">
    <property type="term" value="F:dihydrofolate reductase activity"/>
    <property type="evidence" value="ECO:0007669"/>
    <property type="project" value="UniProtKB-EC"/>
</dbReference>
<dbReference type="AlphaFoldDB" id="A0A173LN77"/>
<evidence type="ECO:0000313" key="9">
    <source>
        <dbReference type="EMBL" id="ANI93088.1"/>
    </source>
</evidence>
<dbReference type="OrthoDB" id="9804315at2"/>